<evidence type="ECO:0000259" key="5">
    <source>
        <dbReference type="PROSITE" id="PS50887"/>
    </source>
</evidence>
<evidence type="ECO:0000313" key="7">
    <source>
        <dbReference type="Proteomes" id="UP000318288"/>
    </source>
</evidence>
<dbReference type="GO" id="GO:0052621">
    <property type="term" value="F:diguanylate cyclase activity"/>
    <property type="evidence" value="ECO:0007669"/>
    <property type="project" value="UniProtKB-EC"/>
</dbReference>
<gene>
    <name evidence="6" type="primary">pleD_3</name>
    <name evidence="6" type="ORF">Poly51_10000</name>
</gene>
<comment type="catalytic activity">
    <reaction evidence="2">
        <text>2 GTP = 3',3'-c-di-GMP + 2 diphosphate</text>
        <dbReference type="Rhea" id="RHEA:24898"/>
        <dbReference type="ChEBI" id="CHEBI:33019"/>
        <dbReference type="ChEBI" id="CHEBI:37565"/>
        <dbReference type="ChEBI" id="CHEBI:58805"/>
        <dbReference type="EC" id="2.7.7.65"/>
    </reaction>
</comment>
<dbReference type="Pfam" id="PF00990">
    <property type="entry name" value="GGDEF"/>
    <property type="match status" value="1"/>
</dbReference>
<sequence length="324" mass="35615">MTRAGAPRSYDLKTPMPFAINSPLLVGIALGMIVLAVGAAIGYRIGRRRQSGDGHQMTAEERQKMLQLLQELGAWTHEYSGNVSEYQDQLGRLSAAVEKGGVTSPSEVRVFTVLQQIMESNEHLKSRLDEAEERLEKQTRQIACYLTEARTDGLTGLFNRRALDQRLDELMTGYRAGGRSFVIALIDIDKFKAINDAHGHPGGDQVLKQLASLMRTQLDGAIMVARFGGEEFAAILDGPLKVAADRMNDLRKTVAGYEMLAGSKTIDVTISVGLSEPREDTIVAPVLRRADEALYTAKNIGRNRVYYHDGRDSILVGAPEVAKQ</sequence>
<dbReference type="GO" id="GO:0043709">
    <property type="term" value="P:cell adhesion involved in single-species biofilm formation"/>
    <property type="evidence" value="ECO:0007669"/>
    <property type="project" value="TreeGrafter"/>
</dbReference>
<protein>
    <recommendedName>
        <fullName evidence="1">diguanylate cyclase</fullName>
        <ecNumber evidence="1">2.7.7.65</ecNumber>
    </recommendedName>
</protein>
<feature type="domain" description="GGDEF" evidence="5">
    <location>
        <begin position="179"/>
        <end position="310"/>
    </location>
</feature>
<keyword evidence="7" id="KW-1185">Reference proteome</keyword>
<feature type="transmembrane region" description="Helical" evidence="4">
    <location>
        <begin position="20"/>
        <end position="43"/>
    </location>
</feature>
<dbReference type="PANTHER" id="PTHR45138:SF9">
    <property type="entry name" value="DIGUANYLATE CYCLASE DGCM-RELATED"/>
    <property type="match status" value="1"/>
</dbReference>
<dbReference type="PROSITE" id="PS50887">
    <property type="entry name" value="GGDEF"/>
    <property type="match status" value="1"/>
</dbReference>
<keyword evidence="4" id="KW-0472">Membrane</keyword>
<dbReference type="InterPro" id="IPR043128">
    <property type="entry name" value="Rev_trsase/Diguanyl_cyclase"/>
</dbReference>
<reference evidence="6 7" key="1">
    <citation type="submission" date="2019-02" db="EMBL/GenBank/DDBJ databases">
        <title>Deep-cultivation of Planctomycetes and their phenomic and genomic characterization uncovers novel biology.</title>
        <authorList>
            <person name="Wiegand S."/>
            <person name="Jogler M."/>
            <person name="Boedeker C."/>
            <person name="Pinto D."/>
            <person name="Vollmers J."/>
            <person name="Rivas-Marin E."/>
            <person name="Kohn T."/>
            <person name="Peeters S.H."/>
            <person name="Heuer A."/>
            <person name="Rast P."/>
            <person name="Oberbeckmann S."/>
            <person name="Bunk B."/>
            <person name="Jeske O."/>
            <person name="Meyerdierks A."/>
            <person name="Storesund J.E."/>
            <person name="Kallscheuer N."/>
            <person name="Luecker S."/>
            <person name="Lage O.M."/>
            <person name="Pohl T."/>
            <person name="Merkel B.J."/>
            <person name="Hornburger P."/>
            <person name="Mueller R.-W."/>
            <person name="Bruemmer F."/>
            <person name="Labrenz M."/>
            <person name="Spormann A.M."/>
            <person name="Op Den Camp H."/>
            <person name="Overmann J."/>
            <person name="Amann R."/>
            <person name="Jetten M.S.M."/>
            <person name="Mascher T."/>
            <person name="Medema M.H."/>
            <person name="Devos D.P."/>
            <person name="Kaster A.-K."/>
            <person name="Ovreas L."/>
            <person name="Rohde M."/>
            <person name="Galperin M.Y."/>
            <person name="Jogler C."/>
        </authorList>
    </citation>
    <scope>NUCLEOTIDE SEQUENCE [LARGE SCALE GENOMIC DNA]</scope>
    <source>
        <strain evidence="6 7">Poly51</strain>
    </source>
</reference>
<dbReference type="InterPro" id="IPR029787">
    <property type="entry name" value="Nucleotide_cyclase"/>
</dbReference>
<evidence type="ECO:0000256" key="2">
    <source>
        <dbReference type="ARBA" id="ARBA00034247"/>
    </source>
</evidence>
<dbReference type="CDD" id="cd01949">
    <property type="entry name" value="GGDEF"/>
    <property type="match status" value="1"/>
</dbReference>
<feature type="coiled-coil region" evidence="3">
    <location>
        <begin position="114"/>
        <end position="148"/>
    </location>
</feature>
<organism evidence="6 7">
    <name type="scientific">Rubripirellula tenax</name>
    <dbReference type="NCBI Taxonomy" id="2528015"/>
    <lineage>
        <taxon>Bacteria</taxon>
        <taxon>Pseudomonadati</taxon>
        <taxon>Planctomycetota</taxon>
        <taxon>Planctomycetia</taxon>
        <taxon>Pirellulales</taxon>
        <taxon>Pirellulaceae</taxon>
        <taxon>Rubripirellula</taxon>
    </lineage>
</organism>
<dbReference type="Proteomes" id="UP000318288">
    <property type="component" value="Unassembled WGS sequence"/>
</dbReference>
<evidence type="ECO:0000256" key="1">
    <source>
        <dbReference type="ARBA" id="ARBA00012528"/>
    </source>
</evidence>
<dbReference type="AlphaFoldDB" id="A0A5C6FKY0"/>
<keyword evidence="4" id="KW-0812">Transmembrane</keyword>
<dbReference type="InterPro" id="IPR000160">
    <property type="entry name" value="GGDEF_dom"/>
</dbReference>
<dbReference type="SMART" id="SM00267">
    <property type="entry name" value="GGDEF"/>
    <property type="match status" value="1"/>
</dbReference>
<dbReference type="PANTHER" id="PTHR45138">
    <property type="entry name" value="REGULATORY COMPONENTS OF SENSORY TRANSDUCTION SYSTEM"/>
    <property type="match status" value="1"/>
</dbReference>
<dbReference type="InterPro" id="IPR050469">
    <property type="entry name" value="Diguanylate_Cyclase"/>
</dbReference>
<keyword evidence="3" id="KW-0175">Coiled coil</keyword>
<dbReference type="EMBL" id="SJPW01000001">
    <property type="protein sequence ID" value="TWU60719.1"/>
    <property type="molecule type" value="Genomic_DNA"/>
</dbReference>
<keyword evidence="4" id="KW-1133">Transmembrane helix</keyword>
<dbReference type="SUPFAM" id="SSF55073">
    <property type="entry name" value="Nucleotide cyclase"/>
    <property type="match status" value="1"/>
</dbReference>
<dbReference type="GO" id="GO:1902201">
    <property type="term" value="P:negative regulation of bacterial-type flagellum-dependent cell motility"/>
    <property type="evidence" value="ECO:0007669"/>
    <property type="project" value="TreeGrafter"/>
</dbReference>
<accession>A0A5C6FKY0</accession>
<name>A0A5C6FKY0_9BACT</name>
<dbReference type="EC" id="2.7.7.65" evidence="1"/>
<evidence type="ECO:0000256" key="4">
    <source>
        <dbReference type="SAM" id="Phobius"/>
    </source>
</evidence>
<comment type="caution">
    <text evidence="6">The sequence shown here is derived from an EMBL/GenBank/DDBJ whole genome shotgun (WGS) entry which is preliminary data.</text>
</comment>
<evidence type="ECO:0000256" key="3">
    <source>
        <dbReference type="SAM" id="Coils"/>
    </source>
</evidence>
<evidence type="ECO:0000313" key="6">
    <source>
        <dbReference type="EMBL" id="TWU60719.1"/>
    </source>
</evidence>
<dbReference type="NCBIfam" id="TIGR00254">
    <property type="entry name" value="GGDEF"/>
    <property type="match status" value="1"/>
</dbReference>
<dbReference type="GO" id="GO:0005886">
    <property type="term" value="C:plasma membrane"/>
    <property type="evidence" value="ECO:0007669"/>
    <property type="project" value="TreeGrafter"/>
</dbReference>
<proteinExistence type="predicted"/>
<dbReference type="FunFam" id="3.30.70.270:FF:000001">
    <property type="entry name" value="Diguanylate cyclase domain protein"/>
    <property type="match status" value="1"/>
</dbReference>
<dbReference type="Gene3D" id="3.30.70.270">
    <property type="match status" value="1"/>
</dbReference>